<dbReference type="AlphaFoldDB" id="A0A1G4MFS8"/>
<sequence>MGKSLSDQIAEIANKPVVEDFDIEDSERNVFEHKEGNDHSSEESEDDEATKSHYVKVGKSKLRDEGIALRDQKYQGSKGSRESIFEDAEEAEEASSGEVEGEESEVSNAENSESDSESAMSFRTDSEDQDASASEDSENEELEAEEEEEEEEDTEAKRKRMIELVRREAKSAVQRLSEATQKDAAKGFAILEQSRAFDLMIDTRIKIQKAVSATNQLPLSTESWDASLKESSKNEKLLQKTRKLLTKIMGQLVDFRREFQFGDNIIQGGEPDHDSKKKRTFAELCDETDYLDETLRDYRSVVLNKWSKKISSSSGKAVLSSSNFKAINQPADVQVENQLADVPRLLKRTTLNRRNVVPLHFEDDLEKGNLEQLGDSHNDEGNGSDEENPDVPKNYDPRRKDNRNIDISENPYIFDDEDFYRVLLNDLVDKKISGSQNEASGVTIALTSRSNNKLKKNVDTKASKGRKLKYTIQEPIANYEAPANGGFKWSDEQIDEFFAGLLGQRISFDEAEAIEDEQDDAEIEAIKNDDIQIFG</sequence>
<dbReference type="OMA" id="INFMAPN"/>
<evidence type="ECO:0000259" key="4">
    <source>
        <dbReference type="Pfam" id="PF08164"/>
    </source>
</evidence>
<gene>
    <name evidence="6" type="ORF">LAFE_0F12684G</name>
</gene>
<feature type="domain" description="Apoptosis-antagonizing transcription factor C-terminal" evidence="4">
    <location>
        <begin position="420"/>
        <end position="502"/>
    </location>
</feature>
<evidence type="ECO:0000256" key="2">
    <source>
        <dbReference type="ARBA" id="ARBA00013850"/>
    </source>
</evidence>
<dbReference type="Pfam" id="PF08164">
    <property type="entry name" value="TRAUB"/>
    <property type="match status" value="1"/>
</dbReference>
<evidence type="ECO:0000256" key="3">
    <source>
        <dbReference type="SAM" id="MobiDB-lite"/>
    </source>
</evidence>
<accession>A0A1G4MFS8</accession>
<evidence type="ECO:0000313" key="7">
    <source>
        <dbReference type="Proteomes" id="UP000190831"/>
    </source>
</evidence>
<evidence type="ECO:0000256" key="1">
    <source>
        <dbReference type="ARBA" id="ARBA00008966"/>
    </source>
</evidence>
<dbReference type="EMBL" id="LT598490">
    <property type="protein sequence ID" value="SCW02715.1"/>
    <property type="molecule type" value="Genomic_DNA"/>
</dbReference>
<dbReference type="Proteomes" id="UP000190831">
    <property type="component" value="Chromosome F"/>
</dbReference>
<dbReference type="STRING" id="4955.A0A1G4MFS8"/>
<dbReference type="InterPro" id="IPR012617">
    <property type="entry name" value="AATF_C"/>
</dbReference>
<feature type="compositionally biased region" description="Basic and acidic residues" evidence="3">
    <location>
        <begin position="61"/>
        <end position="84"/>
    </location>
</feature>
<feature type="domain" description="AATF leucine zipper-containing" evidence="5">
    <location>
        <begin position="183"/>
        <end position="309"/>
    </location>
</feature>
<feature type="compositionally biased region" description="Basic and acidic residues" evidence="3">
    <location>
        <begin position="26"/>
        <end position="42"/>
    </location>
</feature>
<reference evidence="7" key="1">
    <citation type="submission" date="2016-03" db="EMBL/GenBank/DDBJ databases">
        <authorList>
            <person name="Devillers H."/>
        </authorList>
    </citation>
    <scope>NUCLEOTIDE SEQUENCE [LARGE SCALE GENOMIC DNA]</scope>
</reference>
<organism evidence="6 7">
    <name type="scientific">Lachancea fermentati</name>
    <name type="common">Zygosaccharomyces fermentati</name>
    <dbReference type="NCBI Taxonomy" id="4955"/>
    <lineage>
        <taxon>Eukaryota</taxon>
        <taxon>Fungi</taxon>
        <taxon>Dikarya</taxon>
        <taxon>Ascomycota</taxon>
        <taxon>Saccharomycotina</taxon>
        <taxon>Saccharomycetes</taxon>
        <taxon>Saccharomycetales</taxon>
        <taxon>Saccharomycetaceae</taxon>
        <taxon>Lachancea</taxon>
    </lineage>
</organism>
<feature type="compositionally biased region" description="Acidic residues" evidence="3">
    <location>
        <begin position="127"/>
        <end position="154"/>
    </location>
</feature>
<comment type="similarity">
    <text evidence="1">Belongs to the AATF family.</text>
</comment>
<dbReference type="GO" id="GO:0000462">
    <property type="term" value="P:maturation of SSU-rRNA from tricistronic rRNA transcript (SSU-rRNA, 5.8S rRNA, LSU-rRNA)"/>
    <property type="evidence" value="ECO:0007669"/>
    <property type="project" value="TreeGrafter"/>
</dbReference>
<dbReference type="InterPro" id="IPR039223">
    <property type="entry name" value="AATF/Bfr2"/>
</dbReference>
<protein>
    <recommendedName>
        <fullName evidence="2">Protein BFR2</fullName>
    </recommendedName>
</protein>
<dbReference type="OrthoDB" id="5783963at2759"/>
<dbReference type="PANTHER" id="PTHR15565:SF0">
    <property type="entry name" value="PROTEIN AATF"/>
    <property type="match status" value="1"/>
</dbReference>
<dbReference type="Pfam" id="PF13339">
    <property type="entry name" value="AATF-Che1"/>
    <property type="match status" value="1"/>
</dbReference>
<dbReference type="InterPro" id="IPR025160">
    <property type="entry name" value="AATF"/>
</dbReference>
<name>A0A1G4MFS8_LACFM</name>
<keyword evidence="7" id="KW-1185">Reference proteome</keyword>
<proteinExistence type="inferred from homology"/>
<evidence type="ECO:0000259" key="5">
    <source>
        <dbReference type="Pfam" id="PF13339"/>
    </source>
</evidence>
<dbReference type="GO" id="GO:0005730">
    <property type="term" value="C:nucleolus"/>
    <property type="evidence" value="ECO:0007669"/>
    <property type="project" value="TreeGrafter"/>
</dbReference>
<feature type="region of interest" description="Disordered" evidence="3">
    <location>
        <begin position="367"/>
        <end position="404"/>
    </location>
</feature>
<feature type="compositionally biased region" description="Basic and acidic residues" evidence="3">
    <location>
        <begin position="393"/>
        <end position="404"/>
    </location>
</feature>
<feature type="compositionally biased region" description="Acidic residues" evidence="3">
    <location>
        <begin position="85"/>
        <end position="105"/>
    </location>
</feature>
<evidence type="ECO:0000313" key="6">
    <source>
        <dbReference type="EMBL" id="SCW02715.1"/>
    </source>
</evidence>
<feature type="region of interest" description="Disordered" evidence="3">
    <location>
        <begin position="16"/>
        <end position="159"/>
    </location>
</feature>
<feature type="compositionally biased region" description="Basic and acidic residues" evidence="3">
    <location>
        <begin position="367"/>
        <end position="380"/>
    </location>
</feature>
<dbReference type="PANTHER" id="PTHR15565">
    <property type="entry name" value="AATF PROTEIN APOPTOSIS ANTAGONIZING TRANSCRIPTION FACTOR"/>
    <property type="match status" value="1"/>
</dbReference>